<dbReference type="InterPro" id="IPR036188">
    <property type="entry name" value="FAD/NAD-bd_sf"/>
</dbReference>
<dbReference type="InterPro" id="IPR023753">
    <property type="entry name" value="FAD/NAD-binding_dom"/>
</dbReference>
<dbReference type="FunFam" id="1.10.1060.10:FF:000004">
    <property type="entry name" value="Glutamate synthase, small subunit"/>
    <property type="match status" value="1"/>
</dbReference>
<evidence type="ECO:0000256" key="14">
    <source>
        <dbReference type="ARBA" id="ARBA00048151"/>
    </source>
</evidence>
<dbReference type="SUPFAM" id="SSF51971">
    <property type="entry name" value="Nucleotide-binding domain"/>
    <property type="match status" value="1"/>
</dbReference>
<evidence type="ECO:0000259" key="18">
    <source>
        <dbReference type="Pfam" id="PF07992"/>
    </source>
</evidence>
<evidence type="ECO:0000256" key="6">
    <source>
        <dbReference type="ARBA" id="ARBA00022605"/>
    </source>
</evidence>
<dbReference type="GO" id="GO:0051539">
    <property type="term" value="F:4 iron, 4 sulfur cluster binding"/>
    <property type="evidence" value="ECO:0007669"/>
    <property type="project" value="UniProtKB-KW"/>
</dbReference>
<dbReference type="SUPFAM" id="SSF46548">
    <property type="entry name" value="alpha-helical ferredoxin"/>
    <property type="match status" value="1"/>
</dbReference>
<proteinExistence type="predicted"/>
<comment type="pathway">
    <text evidence="13">Amino-acid biosynthesis; L-glutamate biosynthesis via GLT pathway; L-glutamate from 2-oxoglutarate and L-glutamine (NADP(+) route): step 1/1.</text>
</comment>
<comment type="pathway">
    <text evidence="3">Nitrogen metabolism.</text>
</comment>
<evidence type="ECO:0000259" key="19">
    <source>
        <dbReference type="Pfam" id="PF14691"/>
    </source>
</evidence>
<keyword evidence="8" id="KW-0521">NADP</keyword>
<dbReference type="InterPro" id="IPR028261">
    <property type="entry name" value="DPD_II"/>
</dbReference>
<reference evidence="20" key="1">
    <citation type="journal article" date="2014" name="Int. J. Syst. Evol. Microbiol.">
        <title>Complete genome sequence of Corynebacterium casei LMG S-19264T (=DSM 44701T), isolated from a smear-ripened cheese.</title>
        <authorList>
            <consortium name="US DOE Joint Genome Institute (JGI-PGF)"/>
            <person name="Walter F."/>
            <person name="Albersmeier A."/>
            <person name="Kalinowski J."/>
            <person name="Ruckert C."/>
        </authorList>
    </citation>
    <scope>NUCLEOTIDE SEQUENCE</scope>
    <source>
        <strain evidence="20">JCM 30804</strain>
    </source>
</reference>
<reference evidence="20" key="2">
    <citation type="submission" date="2020-09" db="EMBL/GenBank/DDBJ databases">
        <authorList>
            <person name="Sun Q."/>
            <person name="Ohkuma M."/>
        </authorList>
    </citation>
    <scope>NUCLEOTIDE SEQUENCE</scope>
    <source>
        <strain evidence="20">JCM 30804</strain>
    </source>
</reference>
<keyword evidence="7" id="KW-0479">Metal-binding</keyword>
<dbReference type="Pfam" id="PF14691">
    <property type="entry name" value="Fer4_20"/>
    <property type="match status" value="1"/>
</dbReference>
<gene>
    <name evidence="20" type="primary">gltD</name>
    <name evidence="20" type="ORF">GCM10009332_03250</name>
</gene>
<evidence type="ECO:0000256" key="17">
    <source>
        <dbReference type="ARBA" id="ARBA00080114"/>
    </source>
</evidence>
<dbReference type="FunFam" id="3.50.50.60:FF:000068">
    <property type="entry name" value="Glutamate synthase small subunit"/>
    <property type="match status" value="1"/>
</dbReference>
<dbReference type="Gene3D" id="3.50.50.60">
    <property type="entry name" value="FAD/NAD(P)-binding domain"/>
    <property type="match status" value="2"/>
</dbReference>
<dbReference type="Proteomes" id="UP000613743">
    <property type="component" value="Unassembled WGS sequence"/>
</dbReference>
<dbReference type="GO" id="GO:0006537">
    <property type="term" value="P:glutamate biosynthetic process"/>
    <property type="evidence" value="ECO:0007669"/>
    <property type="project" value="UniProtKB-KW"/>
</dbReference>
<dbReference type="PANTHER" id="PTHR42783">
    <property type="entry name" value="GLUTAMATE SYNTHASE [NADPH] SMALL CHAIN"/>
    <property type="match status" value="1"/>
</dbReference>
<dbReference type="EC" id="1.4.1.13" evidence="4"/>
<organism evidence="20 21">
    <name type="scientific">Shewanella gelidii</name>
    <dbReference type="NCBI Taxonomy" id="1642821"/>
    <lineage>
        <taxon>Bacteria</taxon>
        <taxon>Pseudomonadati</taxon>
        <taxon>Pseudomonadota</taxon>
        <taxon>Gammaproteobacteria</taxon>
        <taxon>Alteromonadales</taxon>
        <taxon>Shewanellaceae</taxon>
        <taxon>Shewanella</taxon>
    </lineage>
</organism>
<evidence type="ECO:0000256" key="1">
    <source>
        <dbReference type="ARBA" id="ARBA00001966"/>
    </source>
</evidence>
<evidence type="ECO:0000256" key="2">
    <source>
        <dbReference type="ARBA" id="ARBA00004802"/>
    </source>
</evidence>
<dbReference type="Gene3D" id="1.10.1060.10">
    <property type="entry name" value="Alpha-helical ferredoxin"/>
    <property type="match status" value="1"/>
</dbReference>
<evidence type="ECO:0000256" key="16">
    <source>
        <dbReference type="ARBA" id="ARBA00073489"/>
    </source>
</evidence>
<dbReference type="AlphaFoldDB" id="A0A917JKQ6"/>
<evidence type="ECO:0000256" key="8">
    <source>
        <dbReference type="ARBA" id="ARBA00022857"/>
    </source>
</evidence>
<keyword evidence="11" id="KW-0411">Iron-sulfur</keyword>
<evidence type="ECO:0000256" key="4">
    <source>
        <dbReference type="ARBA" id="ARBA00012079"/>
    </source>
</evidence>
<dbReference type="GO" id="GO:0046872">
    <property type="term" value="F:metal ion binding"/>
    <property type="evidence" value="ECO:0007669"/>
    <property type="project" value="UniProtKB-KW"/>
</dbReference>
<evidence type="ECO:0000256" key="10">
    <source>
        <dbReference type="ARBA" id="ARBA00023004"/>
    </source>
</evidence>
<comment type="caution">
    <text evidence="20">The sequence shown here is derived from an EMBL/GenBank/DDBJ whole genome shotgun (WGS) entry which is preliminary data.</text>
</comment>
<keyword evidence="10" id="KW-0408">Iron</keyword>
<evidence type="ECO:0000256" key="5">
    <source>
        <dbReference type="ARBA" id="ARBA00022485"/>
    </source>
</evidence>
<dbReference type="EMBL" id="BMPZ01000001">
    <property type="protein sequence ID" value="GGI69524.1"/>
    <property type="molecule type" value="Genomic_DNA"/>
</dbReference>
<comment type="catalytic activity">
    <reaction evidence="14">
        <text>2 L-glutamate + NADP(+) = L-glutamine + 2-oxoglutarate + NADPH + H(+)</text>
        <dbReference type="Rhea" id="RHEA:15501"/>
        <dbReference type="ChEBI" id="CHEBI:15378"/>
        <dbReference type="ChEBI" id="CHEBI:16810"/>
        <dbReference type="ChEBI" id="CHEBI:29985"/>
        <dbReference type="ChEBI" id="CHEBI:57783"/>
        <dbReference type="ChEBI" id="CHEBI:58349"/>
        <dbReference type="ChEBI" id="CHEBI:58359"/>
        <dbReference type="EC" id="1.4.1.13"/>
    </reaction>
</comment>
<keyword evidence="5" id="KW-0004">4Fe-4S</keyword>
<evidence type="ECO:0000256" key="11">
    <source>
        <dbReference type="ARBA" id="ARBA00023014"/>
    </source>
</evidence>
<name>A0A917JKQ6_9GAMM</name>
<comment type="function">
    <text evidence="15">Catalyzes the conversion of L-glutamine and 2-oxoglutarate into two molecules of L-glutamate.</text>
</comment>
<comment type="pathway">
    <text evidence="2">Energy metabolism; nitrogen metabolism.</text>
</comment>
<protein>
    <recommendedName>
        <fullName evidence="16">Glutamate synthase [NADPH] small chain</fullName>
        <ecNumber evidence="4">1.4.1.13</ecNumber>
    </recommendedName>
    <alternativeName>
        <fullName evidence="17">Glutamate synthase subunit beta</fullName>
    </alternativeName>
</protein>
<evidence type="ECO:0000313" key="20">
    <source>
        <dbReference type="EMBL" id="GGI69524.1"/>
    </source>
</evidence>
<keyword evidence="6" id="KW-0028">Amino-acid biosynthesis</keyword>
<dbReference type="RefSeq" id="WP_188917199.1">
    <property type="nucleotide sequence ID" value="NZ_BMPZ01000001.1"/>
</dbReference>
<feature type="domain" description="Dihydroprymidine dehydrogenase" evidence="19">
    <location>
        <begin position="24"/>
        <end position="133"/>
    </location>
</feature>
<sequence>MSNNFQFIEVDRKDPNKHDAKYRASQFIEIYQPFEQEQVNEQADRCLDCGNPYCEWKCPLHNYIPNWLALAKQGRIAEAADLVHETNTLPEICGRVCPQDRLCEGACTLNDEFGAVTIGNVEKYITDTAIEQGWRPDLSTIEPRKERVAIVGAGPAGLGCADILARNGVQAVVYDKYPQIGGLLTYGIPSFKLDKSVMATRRTVLEGMGIEFKLGVTIGQDIMFEELLKEYDAVFLGMGTYTAMKARLPGEDSAGVIQALPYLIGNTHELMGTQSNETPYQSLAGQRVVVLGGGDTAMDCVRTAVRQGAKEVTCVYRRDEANMPGSRREVQNAREEGVNFLFNRQPTEIKTKDGKVVGIECIETKLGAADESGRQRPEPIEGSEQLINADSIIVAFGFQPSPAPWLADHNIELNEWGLVKASKDDANPFQTTNPKVFAGGDMVRGSDLVVTAIAEGRDAAIGILNSFD</sequence>
<keyword evidence="21" id="KW-1185">Reference proteome</keyword>
<accession>A0A917JKQ6</accession>
<evidence type="ECO:0000256" key="7">
    <source>
        <dbReference type="ARBA" id="ARBA00022723"/>
    </source>
</evidence>
<evidence type="ECO:0000256" key="12">
    <source>
        <dbReference type="ARBA" id="ARBA00023164"/>
    </source>
</evidence>
<dbReference type="InterPro" id="IPR006006">
    <property type="entry name" value="GltD-like"/>
</dbReference>
<dbReference type="Pfam" id="PF07992">
    <property type="entry name" value="Pyr_redox_2"/>
    <property type="match status" value="1"/>
</dbReference>
<evidence type="ECO:0000256" key="3">
    <source>
        <dbReference type="ARBA" id="ARBA00004909"/>
    </source>
</evidence>
<evidence type="ECO:0000256" key="9">
    <source>
        <dbReference type="ARBA" id="ARBA00023002"/>
    </source>
</evidence>
<dbReference type="PRINTS" id="PR00419">
    <property type="entry name" value="ADXRDTASE"/>
</dbReference>
<evidence type="ECO:0000256" key="15">
    <source>
        <dbReference type="ARBA" id="ARBA00053198"/>
    </source>
</evidence>
<keyword evidence="9" id="KW-0560">Oxidoreductase</keyword>
<evidence type="ECO:0000256" key="13">
    <source>
        <dbReference type="ARBA" id="ARBA00037898"/>
    </source>
</evidence>
<comment type="cofactor">
    <cofactor evidence="1">
        <name>[4Fe-4S] cluster</name>
        <dbReference type="ChEBI" id="CHEBI:49883"/>
    </cofactor>
</comment>
<dbReference type="InterPro" id="IPR009051">
    <property type="entry name" value="Helical_ferredxn"/>
</dbReference>
<keyword evidence="12" id="KW-0314">Glutamate biosynthesis</keyword>
<evidence type="ECO:0000313" key="21">
    <source>
        <dbReference type="Proteomes" id="UP000613743"/>
    </source>
</evidence>
<dbReference type="PANTHER" id="PTHR42783:SF3">
    <property type="entry name" value="GLUTAMATE SYNTHASE [NADPH] SMALL CHAIN-RELATED"/>
    <property type="match status" value="1"/>
</dbReference>
<dbReference type="NCBIfam" id="TIGR01318">
    <property type="entry name" value="gltD_gamma_fam"/>
    <property type="match status" value="1"/>
</dbReference>
<feature type="domain" description="FAD/NAD(P)-binding" evidence="18">
    <location>
        <begin position="147"/>
        <end position="456"/>
    </location>
</feature>
<dbReference type="GO" id="GO:0004355">
    <property type="term" value="F:glutamate synthase (NADPH) activity"/>
    <property type="evidence" value="ECO:0007669"/>
    <property type="project" value="UniProtKB-EC"/>
</dbReference>